<evidence type="ECO:0000313" key="2">
    <source>
        <dbReference type="Proteomes" id="UP000199155"/>
    </source>
</evidence>
<proteinExistence type="predicted"/>
<accession>A0A1G8ZJS2</accession>
<sequence>MSGSPLLPRLRSLRERRTIGDPVTTPAVHAALDLLCAVPVSGRHDEDLPDELFDRVEDLIRAHGTDDIAELVATAVESGRATMGQATVFLDVAVWSGTDNGASLHSTLDAWVRGADDAVRLALALHHAYYPLSTRAEMIAALTRIAGRFPAHRAVCERLIANRPDEPPSADRPRA</sequence>
<gene>
    <name evidence="1" type="ORF">SAMN05421806_10534</name>
</gene>
<dbReference type="AlphaFoldDB" id="A0A1G8ZJS2"/>
<dbReference type="Proteomes" id="UP000199155">
    <property type="component" value="Unassembled WGS sequence"/>
</dbReference>
<keyword evidence="2" id="KW-1185">Reference proteome</keyword>
<protein>
    <submittedName>
        <fullName evidence="1">Uncharacterized protein</fullName>
    </submittedName>
</protein>
<evidence type="ECO:0000313" key="1">
    <source>
        <dbReference type="EMBL" id="SDK15307.1"/>
    </source>
</evidence>
<organism evidence="1 2">
    <name type="scientific">Streptomyces indicus</name>
    <dbReference type="NCBI Taxonomy" id="417292"/>
    <lineage>
        <taxon>Bacteria</taxon>
        <taxon>Bacillati</taxon>
        <taxon>Actinomycetota</taxon>
        <taxon>Actinomycetes</taxon>
        <taxon>Kitasatosporales</taxon>
        <taxon>Streptomycetaceae</taxon>
        <taxon>Streptomyces</taxon>
    </lineage>
</organism>
<name>A0A1G8ZJS2_9ACTN</name>
<dbReference type="EMBL" id="FNFF01000005">
    <property type="protein sequence ID" value="SDK15307.1"/>
    <property type="molecule type" value="Genomic_DNA"/>
</dbReference>
<reference evidence="1 2" key="1">
    <citation type="submission" date="2016-10" db="EMBL/GenBank/DDBJ databases">
        <authorList>
            <person name="de Groot N.N."/>
        </authorList>
    </citation>
    <scope>NUCLEOTIDE SEQUENCE [LARGE SCALE GENOMIC DNA]</scope>
    <source>
        <strain evidence="1 2">CGMCC 4.5727</strain>
    </source>
</reference>